<proteinExistence type="predicted"/>
<accession>A0ABT8NF16</accession>
<gene>
    <name evidence="2" type="ORF">QWY13_13415</name>
</gene>
<evidence type="ECO:0000313" key="2">
    <source>
        <dbReference type="EMBL" id="MDN7246490.1"/>
    </source>
</evidence>
<protein>
    <submittedName>
        <fullName evidence="2">SMI1/KNR4 family protein</fullName>
    </submittedName>
</protein>
<dbReference type="SUPFAM" id="SSF160631">
    <property type="entry name" value="SMI1/KNR4-like"/>
    <property type="match status" value="1"/>
</dbReference>
<dbReference type="Proteomes" id="UP001172142">
    <property type="component" value="Unassembled WGS sequence"/>
</dbReference>
<dbReference type="InterPro" id="IPR051873">
    <property type="entry name" value="KNR4/SMI1_regulator"/>
</dbReference>
<dbReference type="InterPro" id="IPR037883">
    <property type="entry name" value="Knr4/Smi1-like_sf"/>
</dbReference>
<comment type="caution">
    <text evidence="2">The sequence shown here is derived from an EMBL/GenBank/DDBJ whole genome shotgun (WGS) entry which is preliminary data.</text>
</comment>
<name>A0ABT8NF16_9BACL</name>
<dbReference type="InterPro" id="IPR018958">
    <property type="entry name" value="Knr4/Smi1-like_dom"/>
</dbReference>
<evidence type="ECO:0000259" key="1">
    <source>
        <dbReference type="Pfam" id="PF09346"/>
    </source>
</evidence>
<reference evidence="2 3" key="1">
    <citation type="submission" date="2023-07" db="EMBL/GenBank/DDBJ databases">
        <title>Novel species in genus Planococcus.</title>
        <authorList>
            <person name="Ning S."/>
        </authorList>
    </citation>
    <scope>NUCLEOTIDE SEQUENCE [LARGE SCALE GENOMIC DNA]</scope>
    <source>
        <strain evidence="2 3">N017</strain>
    </source>
</reference>
<dbReference type="EMBL" id="JAUJWU010000003">
    <property type="protein sequence ID" value="MDN7246490.1"/>
    <property type="molecule type" value="Genomic_DNA"/>
</dbReference>
<dbReference type="Pfam" id="PF09346">
    <property type="entry name" value="SMI1_KNR4"/>
    <property type="match status" value="1"/>
</dbReference>
<sequence length="336" mass="39017">MYEKGWELLYFKESALLFSEHSGIQIPDDMPSPFQNSKDNIARTDQIELVHPISKQPYPFELMEYEHEGQMVRYAIAEVLEAGLPYKCVWWKKEPIEEDRNKENPSQVIELEHQFGIYHSVPGMKEFLAKYKGMAFIEIWQEYHEFLKEKFGELLVPLVPGNAEKEITAIFDLYEAERIEDFVSLYRYCNGNDLEPWMELMEAGQPAYAHITGYPLMSLKEILMEAEDAVKDAGRQEEVQSIPEGFVKDNFMLSWKVPIYRDGGGHFIAIDLDPGTEGRYGQVIEVDYKYDDRVVLADSLKEYITVLYYFVKELGVIYNGEGFEGDKPISAYIVRS</sequence>
<evidence type="ECO:0000313" key="3">
    <source>
        <dbReference type="Proteomes" id="UP001172142"/>
    </source>
</evidence>
<keyword evidence="3" id="KW-1185">Reference proteome</keyword>
<dbReference type="RefSeq" id="WP_301857010.1">
    <property type="nucleotide sequence ID" value="NZ_JAUJWU010000003.1"/>
</dbReference>
<feature type="domain" description="Knr4/Smi1-like" evidence="1">
    <location>
        <begin position="180"/>
        <end position="304"/>
    </location>
</feature>
<organism evidence="2 3">
    <name type="scientific">Planococcus shenhongbingii</name>
    <dbReference type="NCBI Taxonomy" id="3058398"/>
    <lineage>
        <taxon>Bacteria</taxon>
        <taxon>Bacillati</taxon>
        <taxon>Bacillota</taxon>
        <taxon>Bacilli</taxon>
        <taxon>Bacillales</taxon>
        <taxon>Caryophanaceae</taxon>
        <taxon>Planococcus</taxon>
    </lineage>
</organism>
<dbReference type="PANTHER" id="PTHR47432:SF1">
    <property type="entry name" value="CELL WALL ASSEMBLY REGULATOR SMI1"/>
    <property type="match status" value="1"/>
</dbReference>
<dbReference type="PANTHER" id="PTHR47432">
    <property type="entry name" value="CELL WALL ASSEMBLY REGULATOR SMI1"/>
    <property type="match status" value="1"/>
</dbReference>